<reference evidence="1 2" key="1">
    <citation type="journal article" date="2013" name="PLoS ONE">
        <title>The first genomic and proteomic characterization of a deep-sea sulfate reducer: insights into the piezophilic lifestyle of Desulfovibrio piezophilus.</title>
        <authorList>
            <person name="Pradel N."/>
            <person name="Ji B."/>
            <person name="Gimenez G."/>
            <person name="Talla E."/>
            <person name="Lenoble P."/>
            <person name="Garel M."/>
            <person name="Tamburini C."/>
            <person name="Fourquet P."/>
            <person name="Lebrun R."/>
            <person name="Bertin P."/>
            <person name="Denis Y."/>
            <person name="Pophillat M."/>
            <person name="Barbe V."/>
            <person name="Ollivier B."/>
            <person name="Dolla A."/>
        </authorList>
    </citation>
    <scope>NUCLEOTIDE SEQUENCE [LARGE SCALE GENOMIC DNA]</scope>
    <source>
        <strain evidence="2">DSM 10523 / SB164P1</strain>
    </source>
</reference>
<dbReference type="AlphaFoldDB" id="M1WSF7"/>
<evidence type="ECO:0000313" key="2">
    <source>
        <dbReference type="Proteomes" id="UP000011724"/>
    </source>
</evidence>
<gene>
    <name evidence="1" type="ordered locus">BN4_11627</name>
</gene>
<protein>
    <submittedName>
        <fullName evidence="1">Uncharacterized protein</fullName>
    </submittedName>
</protein>
<evidence type="ECO:0000313" key="1">
    <source>
        <dbReference type="EMBL" id="CCH48862.1"/>
    </source>
</evidence>
<dbReference type="HOGENOM" id="CLU_1522802_0_0_7"/>
<keyword evidence="2" id="KW-1185">Reference proteome</keyword>
<dbReference type="STRING" id="1322246.BN4_11627"/>
<dbReference type="PATRIC" id="fig|879567.3.peg.1701"/>
<organism evidence="1 2">
    <name type="scientific">Pseudodesulfovibrio piezophilus (strain DSM 21447 / JCM 15486 / C1TLV30)</name>
    <name type="common">Desulfovibrio piezophilus</name>
    <dbReference type="NCBI Taxonomy" id="1322246"/>
    <lineage>
        <taxon>Bacteria</taxon>
        <taxon>Pseudomonadati</taxon>
        <taxon>Thermodesulfobacteriota</taxon>
        <taxon>Desulfovibrionia</taxon>
        <taxon>Desulfovibrionales</taxon>
        <taxon>Desulfovibrionaceae</taxon>
    </lineage>
</organism>
<dbReference type="KEGG" id="dpi:BN4_11627"/>
<name>M1WSF7_PSEP2</name>
<dbReference type="EMBL" id="FO203427">
    <property type="protein sequence ID" value="CCH48862.1"/>
    <property type="molecule type" value="Genomic_DNA"/>
</dbReference>
<accession>M1WSF7</accession>
<dbReference type="Proteomes" id="UP000011724">
    <property type="component" value="Chromosome"/>
</dbReference>
<proteinExistence type="predicted"/>
<sequence>MPEPGQPAALFLSRLNGLPSRLSSLPRVRCKHLWGCTIMPAPLPSPPIKIHRKWQDIRLNECNGKVEKDSSRSVPAASLPLATKKQTRHYKTVSFESGDILYAIRQRQVLMEKGQKQLSRMQSVISLHHPPDAIPDASPHSPLCRPWNSWPMTFKEIYDGAILPREEPLRLFLFSR</sequence>
<reference evidence="2" key="2">
    <citation type="journal article" date="2013" name="Stand. Genomic Sci.">
        <title>Complete genome sequence of Desulfocapsa sulfexigens, a marine deltaproteobacterium specialized in disproportionating inorganic sulfur compounds.</title>
        <authorList>
            <person name="Finster K.W."/>
            <person name="Kjeldsen K.U."/>
            <person name="Kube M."/>
            <person name="Reinhardt R."/>
            <person name="Mussmann M."/>
            <person name="Amann R."/>
            <person name="Schreiber L."/>
        </authorList>
    </citation>
    <scope>NUCLEOTIDE SEQUENCE [LARGE SCALE GENOMIC DNA]</scope>
    <source>
        <strain evidence="2">DSM 10523 / SB164P1</strain>
    </source>
</reference>